<dbReference type="EMBL" id="BART01009671">
    <property type="protein sequence ID" value="GAG79469.1"/>
    <property type="molecule type" value="Genomic_DNA"/>
</dbReference>
<sequence>YGGHYLTENTGAGTITNAQGMNATVATSAGTIGTAFGMHLSVNVTGTGAITGNAYGMWIDNIGAANGTEFAIYTGTGANRFGDYMTIDQASSTGAHPVLLLDQGDVSEQAIKISYSAADVDMILIELNVTGAPKFGWSETPDIFSLNTP</sequence>
<gene>
    <name evidence="1" type="ORF">S01H4_21365</name>
</gene>
<organism evidence="1">
    <name type="scientific">marine sediment metagenome</name>
    <dbReference type="NCBI Taxonomy" id="412755"/>
    <lineage>
        <taxon>unclassified sequences</taxon>
        <taxon>metagenomes</taxon>
        <taxon>ecological metagenomes</taxon>
    </lineage>
</organism>
<protein>
    <submittedName>
        <fullName evidence="1">Uncharacterized protein</fullName>
    </submittedName>
</protein>
<name>X1AC69_9ZZZZ</name>
<reference evidence="1" key="1">
    <citation type="journal article" date="2014" name="Front. Microbiol.">
        <title>High frequency of phylogenetically diverse reductive dehalogenase-homologous genes in deep subseafloor sedimentary metagenomes.</title>
        <authorList>
            <person name="Kawai M."/>
            <person name="Futagami T."/>
            <person name="Toyoda A."/>
            <person name="Takaki Y."/>
            <person name="Nishi S."/>
            <person name="Hori S."/>
            <person name="Arai W."/>
            <person name="Tsubouchi T."/>
            <person name="Morono Y."/>
            <person name="Uchiyama I."/>
            <person name="Ito T."/>
            <person name="Fujiyama A."/>
            <person name="Inagaki F."/>
            <person name="Takami H."/>
        </authorList>
    </citation>
    <scope>NUCLEOTIDE SEQUENCE</scope>
    <source>
        <strain evidence="1">Expedition CK06-06</strain>
    </source>
</reference>
<proteinExistence type="predicted"/>
<feature type="non-terminal residue" evidence="1">
    <location>
        <position position="1"/>
    </location>
</feature>
<comment type="caution">
    <text evidence="1">The sequence shown here is derived from an EMBL/GenBank/DDBJ whole genome shotgun (WGS) entry which is preliminary data.</text>
</comment>
<evidence type="ECO:0000313" key="1">
    <source>
        <dbReference type="EMBL" id="GAG79469.1"/>
    </source>
</evidence>
<accession>X1AC69</accession>
<dbReference type="AlphaFoldDB" id="X1AC69"/>